<name>A0A4R6WDS8_9SPHI</name>
<gene>
    <name evidence="1" type="ORF">CLV99_1852</name>
</gene>
<dbReference type="Proteomes" id="UP000295292">
    <property type="component" value="Unassembled WGS sequence"/>
</dbReference>
<sequence length="85" mass="9706">MTINSSQDYLNYENIGFLKSISVFLDFNIFHPIQFVLSSGLPDYHLIATRVLPIRKVAGNQLQTIFAIHSHLVVESTRSHKTFKS</sequence>
<protein>
    <submittedName>
        <fullName evidence="1">Uncharacterized protein</fullName>
    </submittedName>
</protein>
<evidence type="ECO:0000313" key="2">
    <source>
        <dbReference type="Proteomes" id="UP000295292"/>
    </source>
</evidence>
<evidence type="ECO:0000313" key="1">
    <source>
        <dbReference type="EMBL" id="TDQ77883.1"/>
    </source>
</evidence>
<keyword evidence="2" id="KW-1185">Reference proteome</keyword>
<proteinExistence type="predicted"/>
<reference evidence="1 2" key="1">
    <citation type="submission" date="2019-03" db="EMBL/GenBank/DDBJ databases">
        <title>Genomic Encyclopedia of Archaeal and Bacterial Type Strains, Phase II (KMG-II): from individual species to whole genera.</title>
        <authorList>
            <person name="Goeker M."/>
        </authorList>
    </citation>
    <scope>NUCLEOTIDE SEQUENCE [LARGE SCALE GENOMIC DNA]</scope>
    <source>
        <strain evidence="1 2">DSM 28353</strain>
    </source>
</reference>
<comment type="caution">
    <text evidence="1">The sequence shown here is derived from an EMBL/GenBank/DDBJ whole genome shotgun (WGS) entry which is preliminary data.</text>
</comment>
<organism evidence="1 2">
    <name type="scientific">Sphingobacterium yanglingense</name>
    <dbReference type="NCBI Taxonomy" id="1437280"/>
    <lineage>
        <taxon>Bacteria</taxon>
        <taxon>Pseudomonadati</taxon>
        <taxon>Bacteroidota</taxon>
        <taxon>Sphingobacteriia</taxon>
        <taxon>Sphingobacteriales</taxon>
        <taxon>Sphingobacteriaceae</taxon>
        <taxon>Sphingobacterium</taxon>
    </lineage>
</organism>
<dbReference type="AlphaFoldDB" id="A0A4R6WDS8"/>
<accession>A0A4R6WDS8</accession>
<dbReference type="EMBL" id="SNYV01000013">
    <property type="protein sequence ID" value="TDQ77883.1"/>
    <property type="molecule type" value="Genomic_DNA"/>
</dbReference>